<evidence type="ECO:0000313" key="5">
    <source>
        <dbReference type="Proteomes" id="UP000559027"/>
    </source>
</evidence>
<feature type="region of interest" description="Disordered" evidence="1">
    <location>
        <begin position="779"/>
        <end position="803"/>
    </location>
</feature>
<dbReference type="Gene3D" id="1.10.167.10">
    <property type="entry name" value="Regulator of G-protein Signalling 4, domain 2"/>
    <property type="match status" value="1"/>
</dbReference>
<dbReference type="InterPro" id="IPR044926">
    <property type="entry name" value="RGS_subdomain_2"/>
</dbReference>
<dbReference type="Proteomes" id="UP000559027">
    <property type="component" value="Unassembled WGS sequence"/>
</dbReference>
<dbReference type="SMART" id="SM00315">
    <property type="entry name" value="RGS"/>
    <property type="match status" value="1"/>
</dbReference>
<proteinExistence type="predicted"/>
<feature type="domain" description="RGS" evidence="3">
    <location>
        <begin position="258"/>
        <end position="290"/>
    </location>
</feature>
<comment type="caution">
    <text evidence="4">The sequence shown here is derived from an EMBL/GenBank/DDBJ whole genome shotgun (WGS) entry which is preliminary data.</text>
</comment>
<dbReference type="InterPro" id="IPR052246">
    <property type="entry name" value="Cell_Polariz_PKAAnc"/>
</dbReference>
<feature type="domain" description="RGS" evidence="3">
    <location>
        <begin position="25"/>
        <end position="83"/>
    </location>
</feature>
<dbReference type="PANTHER" id="PTHR13155">
    <property type="entry name" value="A-KINASE ANCHOR PROTEINS"/>
    <property type="match status" value="1"/>
</dbReference>
<gene>
    <name evidence="4" type="ORF">D9756_007219</name>
</gene>
<feature type="compositionally biased region" description="Polar residues" evidence="1">
    <location>
        <begin position="160"/>
        <end position="172"/>
    </location>
</feature>
<feature type="region of interest" description="Disordered" evidence="1">
    <location>
        <begin position="108"/>
        <end position="172"/>
    </location>
</feature>
<dbReference type="AlphaFoldDB" id="A0A8H5FZ40"/>
<keyword evidence="2" id="KW-0812">Transmembrane</keyword>
<evidence type="ECO:0000256" key="2">
    <source>
        <dbReference type="SAM" id="Phobius"/>
    </source>
</evidence>
<feature type="compositionally biased region" description="Polar residues" evidence="1">
    <location>
        <begin position="782"/>
        <end position="803"/>
    </location>
</feature>
<dbReference type="PROSITE" id="PS50132">
    <property type="entry name" value="RGS"/>
    <property type="match status" value="2"/>
</dbReference>
<dbReference type="PANTHER" id="PTHR13155:SF1">
    <property type="entry name" value="A-KINASE ANCHOR PROTEIN 10, MITOCHONDRIAL"/>
    <property type="match status" value="1"/>
</dbReference>
<keyword evidence="2" id="KW-0472">Membrane</keyword>
<dbReference type="SUPFAM" id="SSF53218">
    <property type="entry name" value="Molybdenum cofactor biosynthesis proteins"/>
    <property type="match status" value="1"/>
</dbReference>
<reference evidence="4 5" key="1">
    <citation type="journal article" date="2020" name="ISME J.">
        <title>Uncovering the hidden diversity of litter-decomposition mechanisms in mushroom-forming fungi.</title>
        <authorList>
            <person name="Floudas D."/>
            <person name="Bentzer J."/>
            <person name="Ahren D."/>
            <person name="Johansson T."/>
            <person name="Persson P."/>
            <person name="Tunlid A."/>
        </authorList>
    </citation>
    <scope>NUCLEOTIDE SEQUENCE [LARGE SCALE GENOMIC DNA]</scope>
    <source>
        <strain evidence="4 5">CBS 146.42</strain>
    </source>
</reference>
<dbReference type="EMBL" id="JAACJO010000009">
    <property type="protein sequence ID" value="KAF5354043.1"/>
    <property type="molecule type" value="Genomic_DNA"/>
</dbReference>
<accession>A0A8H5FZ40</accession>
<feature type="transmembrane region" description="Helical" evidence="2">
    <location>
        <begin position="298"/>
        <end position="320"/>
    </location>
</feature>
<feature type="compositionally biased region" description="Polar residues" evidence="1">
    <location>
        <begin position="134"/>
        <end position="147"/>
    </location>
</feature>
<dbReference type="InterPro" id="IPR036305">
    <property type="entry name" value="RGS_sf"/>
</dbReference>
<evidence type="ECO:0000313" key="4">
    <source>
        <dbReference type="EMBL" id="KAF5354043.1"/>
    </source>
</evidence>
<keyword evidence="5" id="KW-1185">Reference proteome</keyword>
<feature type="transmembrane region" description="Helical" evidence="2">
    <location>
        <begin position="327"/>
        <end position="345"/>
    </location>
</feature>
<dbReference type="Pfam" id="PF00994">
    <property type="entry name" value="MoCF_biosynth"/>
    <property type="match status" value="1"/>
</dbReference>
<evidence type="ECO:0000259" key="3">
    <source>
        <dbReference type="PROSITE" id="PS50132"/>
    </source>
</evidence>
<name>A0A8H5FZ40_9AGAR</name>
<dbReference type="GO" id="GO:0005886">
    <property type="term" value="C:plasma membrane"/>
    <property type="evidence" value="ECO:0007669"/>
    <property type="project" value="TreeGrafter"/>
</dbReference>
<sequence length="803" mass="91160">MDDEKHTQDEWADSRKHRLPTFTEVLSRRTRPPVDLFMFYLFLQREGAEDILDFWLDVQQHENLCRAYFKDVRKSGRTIKEDWPQYWDYARRRGSIYGTVVGLNAETKRSTASTGAGEMLSEQDRRNLSAGAEDQQQGGRRSTSPRPQRSAAASPEENPPRSTTPFSLSGRTPTLFNLRRASRAPTVIPRSSAITRLDLVASAERIFYRYLSPVGNQIDSQENHEIYLPPALRIHSFPLNSQHEPKTQAELNMLAQIPDMFHAQKEYCFRAMEQDAFPRFLRSKAFGNLTPISALVRLVLGLVILWIGLAVGFALIFLDVHPKSKRFFLFLPFTFAILFLVSHQYELDPILVFFGQSETTPFRTLTIREPRLGQQETLEPPRRLVAATFWVPARTGLWSGSPMRSPNINQVRLRVFSLSHAPNTFGSPHLWCLRITGTLHFWCYSRLLRAISSSLLLSWNPPRVHHLLTELGHGNSDHPERLAWLKVPTGVSGSAIAQCAPKSPGQSKPLSNLNRISACREATGPWRLPRWEDTTRPIIVTKPLQSQFNELLIAPVRVLKQSGKPPWKWLFWLIDLTSVKGQVLSGRLSRLLHDPFKMEGKDFRMPVDIPVKPPCAHPSNSSLYTFHFDIRAFLGSFNDSSCSSQNTSCLPSVHLRLCSYTYDVLNILTYGCTCCYAKLIRRCAASPANNLSKITRSEESVRTREVYQGAAALIIGDEILNGKTYDRNSHLFSQYCFQHGIDLKRIEVSSSIKQRRAKQTTTEKYDFVVTSGGIGPTHDDITYQSLTDHSTNPSDTTKTQPTA</sequence>
<dbReference type="InterPro" id="IPR036425">
    <property type="entry name" value="MoaB/Mog-like_dom_sf"/>
</dbReference>
<dbReference type="GO" id="GO:0008104">
    <property type="term" value="P:intracellular protein localization"/>
    <property type="evidence" value="ECO:0007669"/>
    <property type="project" value="TreeGrafter"/>
</dbReference>
<organism evidence="4 5">
    <name type="scientific">Leucocoprinus leucothites</name>
    <dbReference type="NCBI Taxonomy" id="201217"/>
    <lineage>
        <taxon>Eukaryota</taxon>
        <taxon>Fungi</taxon>
        <taxon>Dikarya</taxon>
        <taxon>Basidiomycota</taxon>
        <taxon>Agaricomycotina</taxon>
        <taxon>Agaricomycetes</taxon>
        <taxon>Agaricomycetidae</taxon>
        <taxon>Agaricales</taxon>
        <taxon>Agaricineae</taxon>
        <taxon>Agaricaceae</taxon>
        <taxon>Leucocoprinus</taxon>
    </lineage>
</organism>
<dbReference type="SUPFAM" id="SSF48097">
    <property type="entry name" value="Regulator of G-protein signaling, RGS"/>
    <property type="match status" value="1"/>
</dbReference>
<dbReference type="OrthoDB" id="5584247at2759"/>
<dbReference type="InterPro" id="IPR016137">
    <property type="entry name" value="RGS"/>
</dbReference>
<evidence type="ECO:0000256" key="1">
    <source>
        <dbReference type="SAM" id="MobiDB-lite"/>
    </source>
</evidence>
<dbReference type="Gene3D" id="3.40.980.10">
    <property type="entry name" value="MoaB/Mog-like domain"/>
    <property type="match status" value="1"/>
</dbReference>
<protein>
    <recommendedName>
        <fullName evidence="3">RGS domain-containing protein</fullName>
    </recommendedName>
</protein>
<dbReference type="InterPro" id="IPR001453">
    <property type="entry name" value="MoaB/Mog_dom"/>
</dbReference>
<keyword evidence="2" id="KW-1133">Transmembrane helix</keyword>